<proteinExistence type="predicted"/>
<geneLocation type="plasmid" evidence="2">
    <name>psj05684b</name>
</geneLocation>
<evidence type="ECO:0000313" key="2">
    <source>
        <dbReference type="Proteomes" id="UP000217211"/>
    </source>
</evidence>
<keyword evidence="1" id="KW-0614">Plasmid</keyword>
<dbReference type="EMBL" id="CP023068">
    <property type="protein sequence ID" value="ASY66218.1"/>
    <property type="molecule type" value="Genomic_DNA"/>
</dbReference>
<sequence>MADHQSLLFKLHQSFAKRRAANPQSRCEGVFGKSLGRPQLSGEDQILQSSICRFTQRGARFLFAECQTKSPFIVRGLNSGPP</sequence>
<organism evidence="1 2">
    <name type="scientific">Sinorhizobium sojae CCBAU 05684</name>
    <dbReference type="NCBI Taxonomy" id="716928"/>
    <lineage>
        <taxon>Bacteria</taxon>
        <taxon>Pseudomonadati</taxon>
        <taxon>Pseudomonadota</taxon>
        <taxon>Alphaproteobacteria</taxon>
        <taxon>Hyphomicrobiales</taxon>
        <taxon>Rhizobiaceae</taxon>
        <taxon>Sinorhizobium/Ensifer group</taxon>
        <taxon>Sinorhizobium</taxon>
    </lineage>
</organism>
<gene>
    <name evidence="1" type="ORF">SJ05684_b52360</name>
</gene>
<evidence type="ECO:0000313" key="1">
    <source>
        <dbReference type="EMBL" id="ASY66218.1"/>
    </source>
</evidence>
<name>A0A249PJW8_9HYPH</name>
<reference evidence="1 2" key="1">
    <citation type="submission" date="2017-08" db="EMBL/GenBank/DDBJ databases">
        <title>Multipartite genome sequences of Sinorhizobium species nodulating soybeans.</title>
        <authorList>
            <person name="Tian C.F."/>
        </authorList>
    </citation>
    <scope>NUCLEOTIDE SEQUENCE [LARGE SCALE GENOMIC DNA]</scope>
    <source>
        <strain evidence="1 2">CCBAU 05684</strain>
        <plasmid evidence="2">psj05684b</plasmid>
    </source>
</reference>
<protein>
    <submittedName>
        <fullName evidence="1">Uncharacterized protein</fullName>
    </submittedName>
</protein>
<accession>A0A249PJW8</accession>
<dbReference type="KEGG" id="esj:SJ05684_b52360"/>
<dbReference type="Proteomes" id="UP000217211">
    <property type="component" value="Plasmid pSJ05684b"/>
</dbReference>
<dbReference type="AlphaFoldDB" id="A0A249PJW8"/>
<keyword evidence="2" id="KW-1185">Reference proteome</keyword>